<dbReference type="KEGG" id="pbh:AAW51_1546"/>
<dbReference type="PANTHER" id="PTHR43133:SF62">
    <property type="entry name" value="RNA POLYMERASE SIGMA FACTOR SIGZ"/>
    <property type="match status" value="1"/>
</dbReference>
<keyword evidence="2" id="KW-0805">Transcription regulation</keyword>
<evidence type="ECO:0000313" key="7">
    <source>
        <dbReference type="EMBL" id="AKJ28237.1"/>
    </source>
</evidence>
<dbReference type="InterPro" id="IPR013249">
    <property type="entry name" value="RNA_pol_sigma70_r4_t2"/>
</dbReference>
<dbReference type="GO" id="GO:0016987">
    <property type="term" value="F:sigma factor activity"/>
    <property type="evidence" value="ECO:0007669"/>
    <property type="project" value="UniProtKB-KW"/>
</dbReference>
<keyword evidence="8" id="KW-1185">Reference proteome</keyword>
<dbReference type="Pfam" id="PF08281">
    <property type="entry name" value="Sigma70_r4_2"/>
    <property type="match status" value="1"/>
</dbReference>
<dbReference type="RefSeq" id="WP_238947790.1">
    <property type="nucleotide sequence ID" value="NZ_CP011371.1"/>
</dbReference>
<dbReference type="InterPro" id="IPR013324">
    <property type="entry name" value="RNA_pol_sigma_r3/r4-like"/>
</dbReference>
<comment type="similarity">
    <text evidence="1">Belongs to the sigma-70 factor family. ECF subfamily.</text>
</comment>
<name>A0A0G3BFV6_9BURK</name>
<feature type="domain" description="RNA polymerase sigma factor 70 region 4 type 2" evidence="6">
    <location>
        <begin position="139"/>
        <end position="192"/>
    </location>
</feature>
<dbReference type="SUPFAM" id="SSF88946">
    <property type="entry name" value="Sigma2 domain of RNA polymerase sigma factors"/>
    <property type="match status" value="1"/>
</dbReference>
<evidence type="ECO:0000256" key="2">
    <source>
        <dbReference type="ARBA" id="ARBA00023015"/>
    </source>
</evidence>
<dbReference type="InterPro" id="IPR013325">
    <property type="entry name" value="RNA_pol_sigma_r2"/>
</dbReference>
<dbReference type="NCBIfam" id="TIGR02937">
    <property type="entry name" value="sigma70-ECF"/>
    <property type="match status" value="1"/>
</dbReference>
<evidence type="ECO:0000256" key="1">
    <source>
        <dbReference type="ARBA" id="ARBA00010641"/>
    </source>
</evidence>
<evidence type="ECO:0000256" key="3">
    <source>
        <dbReference type="ARBA" id="ARBA00023082"/>
    </source>
</evidence>
<keyword evidence="3" id="KW-0731">Sigma factor</keyword>
<keyword evidence="4" id="KW-0804">Transcription</keyword>
<proteinExistence type="inferred from homology"/>
<dbReference type="GO" id="GO:0003677">
    <property type="term" value="F:DNA binding"/>
    <property type="evidence" value="ECO:0007669"/>
    <property type="project" value="InterPro"/>
</dbReference>
<dbReference type="Gene3D" id="1.10.1740.10">
    <property type="match status" value="1"/>
</dbReference>
<reference evidence="7 8" key="1">
    <citation type="submission" date="2015-05" db="EMBL/GenBank/DDBJ databases">
        <authorList>
            <person name="Tang B."/>
            <person name="Yu Y."/>
        </authorList>
    </citation>
    <scope>NUCLEOTIDE SEQUENCE [LARGE SCALE GENOMIC DNA]</scope>
    <source>
        <strain evidence="7 8">DSM 7029</strain>
    </source>
</reference>
<dbReference type="PANTHER" id="PTHR43133">
    <property type="entry name" value="RNA POLYMERASE ECF-TYPE SIGMA FACTO"/>
    <property type="match status" value="1"/>
</dbReference>
<dbReference type="Proteomes" id="UP000035352">
    <property type="component" value="Chromosome"/>
</dbReference>
<dbReference type="EMBL" id="CP011371">
    <property type="protein sequence ID" value="AKJ28237.1"/>
    <property type="molecule type" value="Genomic_DNA"/>
</dbReference>
<organism evidence="7 8">
    <name type="scientific">Caldimonas brevitalea</name>
    <dbReference type="NCBI Taxonomy" id="413882"/>
    <lineage>
        <taxon>Bacteria</taxon>
        <taxon>Pseudomonadati</taxon>
        <taxon>Pseudomonadota</taxon>
        <taxon>Betaproteobacteria</taxon>
        <taxon>Burkholderiales</taxon>
        <taxon>Sphaerotilaceae</taxon>
        <taxon>Caldimonas</taxon>
    </lineage>
</organism>
<gene>
    <name evidence="7" type="ORF">AAW51_1546</name>
</gene>
<evidence type="ECO:0000259" key="6">
    <source>
        <dbReference type="Pfam" id="PF08281"/>
    </source>
</evidence>
<dbReference type="CDD" id="cd06171">
    <property type="entry name" value="Sigma70_r4"/>
    <property type="match status" value="1"/>
</dbReference>
<evidence type="ECO:0000259" key="5">
    <source>
        <dbReference type="Pfam" id="PF04542"/>
    </source>
</evidence>
<dbReference type="Gene3D" id="1.10.10.10">
    <property type="entry name" value="Winged helix-like DNA-binding domain superfamily/Winged helix DNA-binding domain"/>
    <property type="match status" value="1"/>
</dbReference>
<dbReference type="SUPFAM" id="SSF88659">
    <property type="entry name" value="Sigma3 and sigma4 domains of RNA polymerase sigma factors"/>
    <property type="match status" value="1"/>
</dbReference>
<dbReference type="AlphaFoldDB" id="A0A0G3BFV6"/>
<dbReference type="Pfam" id="PF04542">
    <property type="entry name" value="Sigma70_r2"/>
    <property type="match status" value="1"/>
</dbReference>
<evidence type="ECO:0000313" key="8">
    <source>
        <dbReference type="Proteomes" id="UP000035352"/>
    </source>
</evidence>
<dbReference type="InterPro" id="IPR039425">
    <property type="entry name" value="RNA_pol_sigma-70-like"/>
</dbReference>
<protein>
    <submittedName>
        <fullName evidence="7">RNA polymerase sigma-70 factor, ECF subfamily</fullName>
    </submittedName>
</protein>
<dbReference type="InterPro" id="IPR014284">
    <property type="entry name" value="RNA_pol_sigma-70_dom"/>
</dbReference>
<sequence>MVPPTLLAHPCAMLPDVDLPALLARVAHGDRSAFRALYDATQSHLFPVARRITGSDSTAADVLQESYMAMWHRADSYDPSRAAVMTWMTTIVRNRCFDRLGSASYRHETALPEEDLDGLWQVHEHERDGSAWVGESLQRERLQRCLGRLDGRQRQTVALAFLRGLSHAEVAQHLGEPLGSVKGWIRRALSHLKDCLGAAV</sequence>
<evidence type="ECO:0000256" key="4">
    <source>
        <dbReference type="ARBA" id="ARBA00023163"/>
    </source>
</evidence>
<accession>A0A0G3BFV6</accession>
<dbReference type="STRING" id="413882.AAW51_1546"/>
<dbReference type="InterPro" id="IPR036388">
    <property type="entry name" value="WH-like_DNA-bd_sf"/>
</dbReference>
<feature type="domain" description="RNA polymerase sigma-70 region 2" evidence="5">
    <location>
        <begin position="37"/>
        <end position="102"/>
    </location>
</feature>
<dbReference type="InterPro" id="IPR007627">
    <property type="entry name" value="RNA_pol_sigma70_r2"/>
</dbReference>
<dbReference type="GO" id="GO:0006352">
    <property type="term" value="P:DNA-templated transcription initiation"/>
    <property type="evidence" value="ECO:0007669"/>
    <property type="project" value="InterPro"/>
</dbReference>